<dbReference type="PANTHER" id="PTHR42732:SF1">
    <property type="entry name" value="BETA-MANNOSIDASE"/>
    <property type="match status" value="1"/>
</dbReference>
<dbReference type="Pfam" id="PF16355">
    <property type="entry name" value="DUF4982"/>
    <property type="match status" value="1"/>
</dbReference>
<evidence type="ECO:0000259" key="10">
    <source>
        <dbReference type="Pfam" id="PF18565"/>
    </source>
</evidence>
<evidence type="ECO:0000259" key="9">
    <source>
        <dbReference type="Pfam" id="PF16355"/>
    </source>
</evidence>
<feature type="domain" description="DUF4982" evidence="9">
    <location>
        <begin position="948"/>
        <end position="1004"/>
    </location>
</feature>
<accession>A0A5M8P2Y0</accession>
<dbReference type="GO" id="GO:0004565">
    <property type="term" value="F:beta-galactosidase activity"/>
    <property type="evidence" value="ECO:0007669"/>
    <property type="project" value="UniProtKB-EC"/>
</dbReference>
<dbReference type="EC" id="3.2.1.23" evidence="11"/>
<dbReference type="Proteomes" id="UP000324575">
    <property type="component" value="Unassembled WGS sequence"/>
</dbReference>
<dbReference type="InterPro" id="IPR006102">
    <property type="entry name" value="Ig-like_GH2"/>
</dbReference>
<feature type="domain" description="Glycoside hydrolase family 2" evidence="10">
    <location>
        <begin position="1019"/>
        <end position="1121"/>
    </location>
</feature>
<dbReference type="InterPro" id="IPR008979">
    <property type="entry name" value="Galactose-bd-like_sf"/>
</dbReference>
<dbReference type="EMBL" id="SNRX01000005">
    <property type="protein sequence ID" value="KAA6302754.1"/>
    <property type="molecule type" value="Genomic_DNA"/>
</dbReference>
<dbReference type="SUPFAM" id="SSF51445">
    <property type="entry name" value="(Trans)glycosidases"/>
    <property type="match status" value="1"/>
</dbReference>
<dbReference type="InterPro" id="IPR040605">
    <property type="entry name" value="Glyco_hydro2_dom5"/>
</dbReference>
<dbReference type="InterPro" id="IPR051913">
    <property type="entry name" value="GH2_Domain-Containing"/>
</dbReference>
<feature type="domain" description="Glycosyl hydrolases family 2 sugar binding" evidence="8">
    <location>
        <begin position="406"/>
        <end position="503"/>
    </location>
</feature>
<dbReference type="Pfam" id="PF02836">
    <property type="entry name" value="Glyco_hydro_2_C"/>
    <property type="match status" value="1"/>
</dbReference>
<feature type="domain" description="Glycoside hydrolase family 2 immunoglobulin-like beta-sandwich" evidence="6">
    <location>
        <begin position="512"/>
        <end position="617"/>
    </location>
</feature>
<evidence type="ECO:0000256" key="3">
    <source>
        <dbReference type="ARBA" id="ARBA00022801"/>
    </source>
</evidence>
<keyword evidence="3 11" id="KW-0378">Hydrolase</keyword>
<evidence type="ECO:0000259" key="6">
    <source>
        <dbReference type="Pfam" id="PF00703"/>
    </source>
</evidence>
<dbReference type="InterPro" id="IPR006103">
    <property type="entry name" value="Glyco_hydro_2_cat"/>
</dbReference>
<protein>
    <submittedName>
        <fullName evidence="11">Beta-galactosidase BoGH2A</fullName>
        <ecNumber evidence="11">3.2.1.23</ecNumber>
    </submittedName>
</protein>
<dbReference type="SUPFAM" id="SSF75005">
    <property type="entry name" value="Arabinanase/levansucrase/invertase"/>
    <property type="match status" value="1"/>
</dbReference>
<keyword evidence="4 11" id="KW-0326">Glycosidase</keyword>
<proteinExistence type="inferred from homology"/>
<feature type="domain" description="Glycoside hydrolase family 2 catalytic" evidence="7">
    <location>
        <begin position="625"/>
        <end position="853"/>
    </location>
</feature>
<dbReference type="InterPro" id="IPR032311">
    <property type="entry name" value="DUF4982"/>
</dbReference>
<dbReference type="InterPro" id="IPR013783">
    <property type="entry name" value="Ig-like_fold"/>
</dbReference>
<dbReference type="InterPro" id="IPR036156">
    <property type="entry name" value="Beta-gal/glucu_dom_sf"/>
</dbReference>
<evidence type="ECO:0000313" key="11">
    <source>
        <dbReference type="EMBL" id="KAA6302754.1"/>
    </source>
</evidence>
<evidence type="ECO:0000313" key="12">
    <source>
        <dbReference type="Proteomes" id="UP000324575"/>
    </source>
</evidence>
<comment type="similarity">
    <text evidence="2">Belongs to the glycosyl hydrolase 43 family.</text>
</comment>
<evidence type="ECO:0000259" key="8">
    <source>
        <dbReference type="Pfam" id="PF02837"/>
    </source>
</evidence>
<dbReference type="InterPro" id="IPR017853">
    <property type="entry name" value="GH"/>
</dbReference>
<evidence type="ECO:0000259" key="7">
    <source>
        <dbReference type="Pfam" id="PF02836"/>
    </source>
</evidence>
<evidence type="ECO:0000256" key="5">
    <source>
        <dbReference type="PIRSR" id="PIRSR606710-2"/>
    </source>
</evidence>
<comment type="caution">
    <text evidence="11">The sequence shown here is derived from an EMBL/GenBank/DDBJ whole genome shotgun (WGS) entry which is preliminary data.</text>
</comment>
<dbReference type="CDD" id="cd08981">
    <property type="entry name" value="GH43_Bt1873-like"/>
    <property type="match status" value="1"/>
</dbReference>
<evidence type="ECO:0000256" key="4">
    <source>
        <dbReference type="ARBA" id="ARBA00023295"/>
    </source>
</evidence>
<dbReference type="PROSITE" id="PS00608">
    <property type="entry name" value="GLYCOSYL_HYDROL_F2_2"/>
    <property type="match status" value="1"/>
</dbReference>
<dbReference type="InterPro" id="IPR006710">
    <property type="entry name" value="Glyco_hydro_43"/>
</dbReference>
<dbReference type="Gene3D" id="2.60.120.260">
    <property type="entry name" value="Galactose-binding domain-like"/>
    <property type="match status" value="1"/>
</dbReference>
<organism evidence="11 12">
    <name type="scientific">Candidatus Ordinivivax streblomastigis</name>
    <dbReference type="NCBI Taxonomy" id="2540710"/>
    <lineage>
        <taxon>Bacteria</taxon>
        <taxon>Pseudomonadati</taxon>
        <taxon>Bacteroidota</taxon>
        <taxon>Bacteroidia</taxon>
        <taxon>Bacteroidales</taxon>
        <taxon>Candidatus Ordinivivax</taxon>
    </lineage>
</organism>
<dbReference type="Pfam" id="PF00703">
    <property type="entry name" value="Glyco_hydro_2"/>
    <property type="match status" value="1"/>
</dbReference>
<dbReference type="GO" id="GO:0005975">
    <property type="term" value="P:carbohydrate metabolic process"/>
    <property type="evidence" value="ECO:0007669"/>
    <property type="project" value="InterPro"/>
</dbReference>
<comment type="similarity">
    <text evidence="1">Belongs to the glycosyl hydrolase 2 family.</text>
</comment>
<dbReference type="PRINTS" id="PR00132">
    <property type="entry name" value="GLHYDRLASE2"/>
</dbReference>
<dbReference type="Gene3D" id="2.115.10.20">
    <property type="entry name" value="Glycosyl hydrolase domain, family 43"/>
    <property type="match status" value="1"/>
</dbReference>
<gene>
    <name evidence="11" type="ORF">EZS26_000924</name>
</gene>
<dbReference type="AlphaFoldDB" id="A0A5M8P2Y0"/>
<dbReference type="InterPro" id="IPR006104">
    <property type="entry name" value="Glyco_hydro_2_N"/>
</dbReference>
<dbReference type="Gene3D" id="2.60.40.10">
    <property type="entry name" value="Immunoglobulins"/>
    <property type="match status" value="3"/>
</dbReference>
<sequence>MKKGRCIVLLILVILVEVVMAQSPRHTQRNIRTIPIDSMLMSDPFILADPVTRMYYMTGSGGMLWKSKDLNMWTGPYNVVAVDTNSWMGKNPAIWAAELHFYKGKYYYFATFTNKGVIIDTVKKNAIERRASHILVSDKPDGPYIPMKDSIYLPANKPTLDGTFWIDKDGKPYMIFCHEWLQNWNGTVEKIELKPDLSGSIGESKLLFLSSDSPWSKEYDENRNIIPNKVTDGPFLFRTQTGKLGMLWTSWVFKDYTQGVAYSESGTLDGQWIQEKEPITPPNYGHGMLFHTFEGKLLMSVHSHKENKNGRYIRTPQLLEVDDSGDKLILKNKELASGRKINLDKGWRSHLGSTSNAEQASYNDSKWRALDLPHDWSIEPVPVAKEGITLGPFSRMSDGGVDTGQTLGGEGWYRTEFTIAKEDADKRLLLYFEGIYNQSEVWINGTKVHYNPYGYTSFRLDISKYCNAPGTSNSLVVKAVNAGKNSRWYSGSGIYRHVWLIKTDKVYLDEWDTFVNASELKEKEAVIKLNTILHNVADKDSRAKLNIKIFSPTGNEVYSTTQNVHISASGDEPVSISFNLKKPELWSIDTPVLYQAEISVLSDSGETDKITIPFGIRTIAFSAEKGFLLNGKPVKLKGGCLHHDNGLLGAAAIDRAEERKVELMKANGYNAVRCAHNLPSEYFLQACDRLGLLVIDEVFDQWQEAKRPQDYHQFFDEWSEYDMTTMVRRDRNHPSIILWSIGNEIAERADAVGEIIAKRLITTIKNLDDSRFTTAAVNNFWDRRHFTWAKDSERAFRNLDVAGYNYMWQEYEKDHQKFPDRIMFGTESVPKEAAQNWNLVEKHPYIIGDFVWTSVDYLGEAGLAHTLELAPGERNPQFMDWPWYNAWCGDIDLCGDKKPQSYYRDILWRRTAISLAVQPPVAEGKREDINYWGWKNELLSWNWKGFEGQMMKVNIYSRSPKVRLYLNNKLIGEKEVNQENYTSSFDVVYEPGVLKAVNVIKNKETLSAELKTTAEPAAIRLTADRTSIKADKNDLSYIKIEIVDKEGNLVPDTNLAVNIKCTGNGSVIAAGNASYDDMKSFRSFNPNTFRGKAMAIVQPNENKGEINLTVSATGLDDASITLKVY</sequence>
<dbReference type="Pfam" id="PF18565">
    <property type="entry name" value="Glyco_hydro2_C5"/>
    <property type="match status" value="1"/>
</dbReference>
<dbReference type="InterPro" id="IPR023232">
    <property type="entry name" value="Glyco_hydro_2_AS"/>
</dbReference>
<evidence type="ECO:0000256" key="2">
    <source>
        <dbReference type="ARBA" id="ARBA00009865"/>
    </source>
</evidence>
<dbReference type="Pfam" id="PF02837">
    <property type="entry name" value="Glyco_hydro_2_N"/>
    <property type="match status" value="1"/>
</dbReference>
<dbReference type="Gene3D" id="3.20.20.80">
    <property type="entry name" value="Glycosidases"/>
    <property type="match status" value="1"/>
</dbReference>
<dbReference type="InterPro" id="IPR006101">
    <property type="entry name" value="Glyco_hydro_2"/>
</dbReference>
<evidence type="ECO:0000256" key="1">
    <source>
        <dbReference type="ARBA" id="ARBA00007401"/>
    </source>
</evidence>
<dbReference type="InterPro" id="IPR023296">
    <property type="entry name" value="Glyco_hydro_beta-prop_sf"/>
</dbReference>
<dbReference type="Pfam" id="PF04616">
    <property type="entry name" value="Glyco_hydro_43"/>
    <property type="match status" value="1"/>
</dbReference>
<dbReference type="PANTHER" id="PTHR42732">
    <property type="entry name" value="BETA-GALACTOSIDASE"/>
    <property type="match status" value="1"/>
</dbReference>
<dbReference type="SUPFAM" id="SSF49785">
    <property type="entry name" value="Galactose-binding domain-like"/>
    <property type="match status" value="1"/>
</dbReference>
<reference evidence="11 12" key="1">
    <citation type="submission" date="2019-03" db="EMBL/GenBank/DDBJ databases">
        <title>Single cell metagenomics reveals metabolic interactions within the superorganism composed of flagellate Streblomastix strix and complex community of Bacteroidetes bacteria on its surface.</title>
        <authorList>
            <person name="Treitli S.C."/>
            <person name="Kolisko M."/>
            <person name="Husnik F."/>
            <person name="Keeling P."/>
            <person name="Hampl V."/>
        </authorList>
    </citation>
    <scope>NUCLEOTIDE SEQUENCE [LARGE SCALE GENOMIC DNA]</scope>
    <source>
        <strain evidence="11">St1</strain>
    </source>
</reference>
<dbReference type="SUPFAM" id="SSF49303">
    <property type="entry name" value="beta-Galactosidase/glucuronidase domain"/>
    <property type="match status" value="1"/>
</dbReference>
<feature type="site" description="Important for catalytic activity, responsible for pKa modulation of the active site Glu and correct orientation of both the proton donor and substrate" evidence="5">
    <location>
        <position position="161"/>
    </location>
</feature>
<name>A0A5M8P2Y0_9BACT</name>